<dbReference type="OrthoDB" id="310895at2759"/>
<dbReference type="Gene3D" id="3.40.309.10">
    <property type="entry name" value="Aldehyde Dehydrogenase, Chain A, domain 2"/>
    <property type="match status" value="1"/>
</dbReference>
<evidence type="ECO:0000256" key="1">
    <source>
        <dbReference type="ARBA" id="ARBA00009986"/>
    </source>
</evidence>
<dbReference type="PANTHER" id="PTHR43860">
    <property type="entry name" value="BETAINE ALDEHYDE DEHYDROGENASE"/>
    <property type="match status" value="1"/>
</dbReference>
<evidence type="ECO:0000313" key="9">
    <source>
        <dbReference type="Proteomes" id="UP000001568"/>
    </source>
</evidence>
<dbReference type="OMA" id="PMPIAAW"/>
<evidence type="ECO:0000256" key="5">
    <source>
        <dbReference type="PROSITE-ProRule" id="PRU10007"/>
    </source>
</evidence>
<keyword evidence="3" id="KW-0520">NAD</keyword>
<accession>A4S3U6</accession>
<dbReference type="CDD" id="cd07110">
    <property type="entry name" value="ALDH_F10_BADH"/>
    <property type="match status" value="1"/>
</dbReference>
<organism evidence="8 9">
    <name type="scientific">Ostreococcus lucimarinus (strain CCE9901)</name>
    <dbReference type="NCBI Taxonomy" id="436017"/>
    <lineage>
        <taxon>Eukaryota</taxon>
        <taxon>Viridiplantae</taxon>
        <taxon>Chlorophyta</taxon>
        <taxon>Mamiellophyceae</taxon>
        <taxon>Mamiellales</taxon>
        <taxon>Bathycoccaceae</taxon>
        <taxon>Ostreococcus</taxon>
    </lineage>
</organism>
<dbReference type="Gramene" id="ABO98447">
    <property type="protein sequence ID" value="ABO98447"/>
    <property type="gene ID" value="OSTLU_50750"/>
</dbReference>
<dbReference type="PANTHER" id="PTHR43860:SF2">
    <property type="entry name" value="BETAINE ALDEHYDE DEHYDROGENASE-RELATED"/>
    <property type="match status" value="1"/>
</dbReference>
<feature type="active site" evidence="5">
    <location>
        <position position="273"/>
    </location>
</feature>
<dbReference type="GO" id="GO:0004029">
    <property type="term" value="F:aldehyde dehydrogenase (NAD+) activity"/>
    <property type="evidence" value="ECO:0007669"/>
    <property type="project" value="UniProtKB-ARBA"/>
</dbReference>
<dbReference type="GeneID" id="5004022"/>
<evidence type="ECO:0000256" key="6">
    <source>
        <dbReference type="RuleBase" id="RU003345"/>
    </source>
</evidence>
<gene>
    <name evidence="8" type="ORF">OSTLU_50750</name>
</gene>
<keyword evidence="2 6" id="KW-0560">Oxidoreductase</keyword>
<evidence type="ECO:0000259" key="7">
    <source>
        <dbReference type="Pfam" id="PF00171"/>
    </source>
</evidence>
<reference evidence="8 9" key="1">
    <citation type="journal article" date="2007" name="Proc. Natl. Acad. Sci. U.S.A.">
        <title>The tiny eukaryote Ostreococcus provides genomic insights into the paradox of plankton speciation.</title>
        <authorList>
            <person name="Palenik B."/>
            <person name="Grimwood J."/>
            <person name="Aerts A."/>
            <person name="Rouze P."/>
            <person name="Salamov A."/>
            <person name="Putnam N."/>
            <person name="Dupont C."/>
            <person name="Jorgensen R."/>
            <person name="Derelle E."/>
            <person name="Rombauts S."/>
            <person name="Zhou K."/>
            <person name="Otillar R."/>
            <person name="Merchant S.S."/>
            <person name="Podell S."/>
            <person name="Gaasterland T."/>
            <person name="Napoli C."/>
            <person name="Gendler K."/>
            <person name="Manuell A."/>
            <person name="Tai V."/>
            <person name="Vallon O."/>
            <person name="Piganeau G."/>
            <person name="Jancek S."/>
            <person name="Heijde M."/>
            <person name="Jabbari K."/>
            <person name="Bowler C."/>
            <person name="Lohr M."/>
            <person name="Robbens S."/>
            <person name="Werner G."/>
            <person name="Dubchak I."/>
            <person name="Pazour G.J."/>
            <person name="Ren Q."/>
            <person name="Paulsen I."/>
            <person name="Delwiche C."/>
            <person name="Schmutz J."/>
            <person name="Rokhsar D."/>
            <person name="Van de Peer Y."/>
            <person name="Moreau H."/>
            <person name="Grigoriev I.V."/>
        </authorList>
    </citation>
    <scope>NUCLEOTIDE SEQUENCE [LARGE SCALE GENOMIC DNA]</scope>
    <source>
        <strain evidence="8 9">CCE9901</strain>
    </source>
</reference>
<dbReference type="InterPro" id="IPR016160">
    <property type="entry name" value="Ald_DH_CS_CYS"/>
</dbReference>
<sequence length="523" mass="57064">MAAPPPGRCGRVEQFINNAWVRAPQAAAQAQALGGAARTLPVVNPHDNKNIGAVGAGDRAMIDDAVRAARKGYKVWSATPGRERSRVLRGIARGIERRKRALAELETLDAGKPIEESEWDIDDVSACFDYYADRCDEVFGDKAYAEEDVKLPMDEFAGRLRREALGVIGLITPWNYPLLMATWKVAPALASGCAVVLKPSELASLTCQVLGDVCVEAGLPPGAFNVVTGRGDEAGAALCAHKGVDKISFTGSLQTGRIIMSACAKDVKPVSLELGGKSALVIFDDCDLEKAVEWALFGCFWTNGQICSATSRVFIHERIREKFLARLKEAAEAIPYGNPLVKGCRLGPLVSEGQYKKVMKMVERAKRKGYTLLTGGKKPSDPDCREGFYLEPTVFVDVPMDAEVWREEIFGPVMCVKTFASETEVVAMANDSDYALAAAVITDDLARRERMTAAFDTGIVWVNCSQPCFAQLPWGGRKRSGFGRDLGANGMDKYLHQKQVVTYVSEDPFAWYPMFDAKPNSKL</sequence>
<dbReference type="Proteomes" id="UP000001568">
    <property type="component" value="Chromosome 10"/>
</dbReference>
<evidence type="ECO:0000256" key="4">
    <source>
        <dbReference type="ARBA" id="ARBA00037921"/>
    </source>
</evidence>
<dbReference type="PROSITE" id="PS00687">
    <property type="entry name" value="ALDEHYDE_DEHYDR_GLU"/>
    <property type="match status" value="1"/>
</dbReference>
<evidence type="ECO:0000256" key="2">
    <source>
        <dbReference type="ARBA" id="ARBA00023002"/>
    </source>
</evidence>
<proteinExistence type="inferred from homology"/>
<dbReference type="InterPro" id="IPR016162">
    <property type="entry name" value="Ald_DH_N"/>
</dbReference>
<dbReference type="RefSeq" id="XP_001420154.1">
    <property type="nucleotide sequence ID" value="XM_001420117.1"/>
</dbReference>
<dbReference type="STRING" id="436017.A4S3U6"/>
<evidence type="ECO:0000256" key="3">
    <source>
        <dbReference type="ARBA" id="ARBA00023027"/>
    </source>
</evidence>
<comment type="pathway">
    <text evidence="4">Amine and polyamine biosynthesis; betaine biosynthesis via choline pathway; betaine from betaine aldehyde: step 1/1.</text>
</comment>
<dbReference type="HOGENOM" id="CLU_005391_0_0_1"/>
<dbReference type="Gene3D" id="3.40.605.10">
    <property type="entry name" value="Aldehyde Dehydrogenase, Chain A, domain 1"/>
    <property type="match status" value="1"/>
</dbReference>
<dbReference type="PROSITE" id="PS00070">
    <property type="entry name" value="ALDEHYDE_DEHYDR_CYS"/>
    <property type="match status" value="1"/>
</dbReference>
<feature type="domain" description="Aldehyde dehydrogenase" evidence="7">
    <location>
        <begin position="37"/>
        <end position="500"/>
    </location>
</feature>
<dbReference type="AlphaFoldDB" id="A4S3U6"/>
<comment type="similarity">
    <text evidence="1 6">Belongs to the aldehyde dehydrogenase family.</text>
</comment>
<dbReference type="SUPFAM" id="SSF53720">
    <property type="entry name" value="ALDH-like"/>
    <property type="match status" value="1"/>
</dbReference>
<dbReference type="EMBL" id="CP000590">
    <property type="protein sequence ID" value="ABO98447.1"/>
    <property type="molecule type" value="Genomic_DNA"/>
</dbReference>
<dbReference type="FunFam" id="3.40.605.10:FF:000007">
    <property type="entry name" value="NAD/NADP-dependent betaine aldehyde dehydrogenase"/>
    <property type="match status" value="1"/>
</dbReference>
<keyword evidence="9" id="KW-1185">Reference proteome</keyword>
<dbReference type="InterPro" id="IPR016161">
    <property type="entry name" value="Ald_DH/histidinol_DH"/>
</dbReference>
<dbReference type="InterPro" id="IPR029510">
    <property type="entry name" value="Ald_DH_CS_GLU"/>
</dbReference>
<dbReference type="InterPro" id="IPR016163">
    <property type="entry name" value="Ald_DH_C"/>
</dbReference>
<dbReference type="eggNOG" id="KOG2450">
    <property type="taxonomic scope" value="Eukaryota"/>
</dbReference>
<dbReference type="InterPro" id="IPR015590">
    <property type="entry name" value="Aldehyde_DH_dom"/>
</dbReference>
<name>A4S3U6_OSTLU</name>
<dbReference type="Pfam" id="PF00171">
    <property type="entry name" value="Aldedh"/>
    <property type="match status" value="1"/>
</dbReference>
<dbReference type="KEGG" id="olu:OSTLU_50750"/>
<protein>
    <recommendedName>
        <fullName evidence="7">Aldehyde dehydrogenase domain-containing protein</fullName>
    </recommendedName>
</protein>
<dbReference type="FunFam" id="3.40.309.10:FF:000012">
    <property type="entry name" value="Betaine aldehyde dehydrogenase"/>
    <property type="match status" value="1"/>
</dbReference>
<evidence type="ECO:0000313" key="8">
    <source>
        <dbReference type="EMBL" id="ABO98447.1"/>
    </source>
</evidence>